<feature type="transmembrane region" description="Helical" evidence="9">
    <location>
        <begin position="60"/>
        <end position="81"/>
    </location>
</feature>
<dbReference type="RefSeq" id="WP_037567211.1">
    <property type="nucleotide sequence ID" value="NZ_CP045927.1"/>
</dbReference>
<dbReference type="Proteomes" id="UP000195208">
    <property type="component" value="Unassembled WGS sequence"/>
</dbReference>
<comment type="similarity">
    <text evidence="2 9">Belongs to the multidrug resistance efflux pump SepA family.</text>
</comment>
<evidence type="ECO:0000256" key="6">
    <source>
        <dbReference type="ARBA" id="ARBA00022692"/>
    </source>
</evidence>
<reference evidence="10" key="2">
    <citation type="submission" date="2019-11" db="EMBL/GenBank/DDBJ databases">
        <title>Whole genome comparisons of Staphylococcus agnetis isolates from cattle and chickens.</title>
        <authorList>
            <person name="Rhoads D."/>
            <person name="Shwani A."/>
            <person name="Adkins P."/>
            <person name="Calcutt M."/>
            <person name="Middleton J."/>
        </authorList>
    </citation>
    <scope>NUCLEOTIDE SEQUENCE</scope>
    <source>
        <strain evidence="10">1387</strain>
    </source>
</reference>
<dbReference type="OrthoDB" id="2417783at2"/>
<organism evidence="10 13">
    <name type="scientific">Staphylococcus agnetis</name>
    <dbReference type="NCBI Taxonomy" id="985762"/>
    <lineage>
        <taxon>Bacteria</taxon>
        <taxon>Bacillati</taxon>
        <taxon>Bacillota</taxon>
        <taxon>Bacilli</taxon>
        <taxon>Bacillales</taxon>
        <taxon>Staphylococcaceae</taxon>
        <taxon>Staphylococcus</taxon>
    </lineage>
</organism>
<keyword evidence="4 9" id="KW-0813">Transport</keyword>
<evidence type="ECO:0000256" key="8">
    <source>
        <dbReference type="ARBA" id="ARBA00023136"/>
    </source>
</evidence>
<evidence type="ECO:0000313" key="10">
    <source>
        <dbReference type="EMBL" id="NJI03343.1"/>
    </source>
</evidence>
<comment type="caution">
    <text evidence="10">The sequence shown here is derived from an EMBL/GenBank/DDBJ whole genome shotgun (WGS) entry which is preliminary data.</text>
</comment>
<dbReference type="GO" id="GO:0005886">
    <property type="term" value="C:plasma membrane"/>
    <property type="evidence" value="ECO:0007669"/>
    <property type="project" value="UniProtKB-SubCell"/>
</dbReference>
<proteinExistence type="inferred from homology"/>
<evidence type="ECO:0000256" key="2">
    <source>
        <dbReference type="ARBA" id="ARBA00006238"/>
    </source>
</evidence>
<feature type="transmembrane region" description="Helical" evidence="9">
    <location>
        <begin position="93"/>
        <end position="114"/>
    </location>
</feature>
<dbReference type="EMBL" id="WMFL01000084">
    <property type="protein sequence ID" value="NJI03343.1"/>
    <property type="molecule type" value="Genomic_DNA"/>
</dbReference>
<evidence type="ECO:0000256" key="7">
    <source>
        <dbReference type="ARBA" id="ARBA00022989"/>
    </source>
</evidence>
<evidence type="ECO:0000256" key="1">
    <source>
        <dbReference type="ARBA" id="ARBA00004651"/>
    </source>
</evidence>
<name>A0A2T4MHL5_9STAP</name>
<evidence type="ECO:0000313" key="12">
    <source>
        <dbReference type="Proteomes" id="UP000195208"/>
    </source>
</evidence>
<evidence type="ECO:0000256" key="4">
    <source>
        <dbReference type="ARBA" id="ARBA00022448"/>
    </source>
</evidence>
<protein>
    <recommendedName>
        <fullName evidence="3 9">Multidrug resistance efflux pump SepA</fullName>
    </recommendedName>
    <alternativeName>
        <fullName evidence="9">Antiseptic resistance protein SepA</fullName>
    </alternativeName>
</protein>
<comment type="function">
    <text evidence="9">Involved in multidrug efflux.</text>
</comment>
<dbReference type="GeneID" id="57692250"/>
<dbReference type="Pfam" id="PF17080">
    <property type="entry name" value="SepA"/>
    <property type="match status" value="1"/>
</dbReference>
<dbReference type="AlphaFoldDB" id="A0A2T4MHL5"/>
<feature type="transmembrane region" description="Helical" evidence="9">
    <location>
        <begin position="126"/>
        <end position="144"/>
    </location>
</feature>
<keyword evidence="7 9" id="KW-1133">Transmembrane helix</keyword>
<accession>A0A2T4MHL5</accession>
<dbReference type="InterPro" id="IPR031396">
    <property type="entry name" value="SepA"/>
</dbReference>
<dbReference type="Proteomes" id="UP000646308">
    <property type="component" value="Unassembled WGS sequence"/>
</dbReference>
<keyword evidence="8 9" id="KW-0472">Membrane</keyword>
<keyword evidence="5" id="KW-1003">Cell membrane</keyword>
<evidence type="ECO:0000256" key="9">
    <source>
        <dbReference type="RuleBase" id="RU362138"/>
    </source>
</evidence>
<sequence>MKKKFNLINILTLLVIMMIFIISGGIFLTLLAFGLFGLSRILIFLHLAKFTFNEGFYDNLFYYGSYILLGYFLIYCIEYVMDILKKKLYPNPYLQGMTFHLITYTIIVFLFYFIVHVHFSHIHIDYWVLMIIFAFLYMCKEIFYPDSENLYHNRK</sequence>
<evidence type="ECO:0000313" key="11">
    <source>
        <dbReference type="EMBL" id="OTW31803.1"/>
    </source>
</evidence>
<evidence type="ECO:0000256" key="5">
    <source>
        <dbReference type="ARBA" id="ARBA00022475"/>
    </source>
</evidence>
<keyword evidence="12" id="KW-1185">Reference proteome</keyword>
<evidence type="ECO:0000256" key="3">
    <source>
        <dbReference type="ARBA" id="ARBA00016025"/>
    </source>
</evidence>
<dbReference type="EMBL" id="NEFX01000003">
    <property type="protein sequence ID" value="OTW31803.1"/>
    <property type="molecule type" value="Genomic_DNA"/>
</dbReference>
<gene>
    <name evidence="9" type="primary">sepA</name>
    <name evidence="11" type="ORF">B9M88_01635</name>
    <name evidence="10" type="ORF">GLV84_10945</name>
</gene>
<keyword evidence="6 9" id="KW-0812">Transmembrane</keyword>
<feature type="transmembrane region" description="Helical" evidence="9">
    <location>
        <begin position="7"/>
        <end position="40"/>
    </location>
</feature>
<evidence type="ECO:0000313" key="13">
    <source>
        <dbReference type="Proteomes" id="UP000646308"/>
    </source>
</evidence>
<comment type="subcellular location">
    <subcellularLocation>
        <location evidence="1 9">Cell membrane</location>
        <topology evidence="1 9">Multi-pass membrane protein</topology>
    </subcellularLocation>
</comment>
<reference evidence="11 12" key="1">
    <citation type="submission" date="2017-04" db="EMBL/GenBank/DDBJ databases">
        <title>Staphylococcus agnetis, a potential pathogen in the broiler production.</title>
        <authorList>
            <person name="Poulsen L."/>
        </authorList>
    </citation>
    <scope>NUCLEOTIDE SEQUENCE [LARGE SCALE GENOMIC DNA]</scope>
    <source>
        <strain evidence="11 12">723_310714_2_2_spleen</strain>
    </source>
</reference>